<keyword evidence="2" id="KW-1185">Reference proteome</keyword>
<sequence>MSLDHYQSDCKVESEALFCSPAAAVQEGRRTGWDQHAIHVTSPVSWGPACHGHPSTMKDTLSVSPSLSRHTELSVVRSFCMANGNPFMESQWYCPTCILPV</sequence>
<comment type="caution">
    <text evidence="1">The sequence shown here is derived from an EMBL/GenBank/DDBJ whole genome shotgun (WGS) entry which is preliminary data.</text>
</comment>
<protein>
    <submittedName>
        <fullName evidence="1">Uncharacterized protein</fullName>
    </submittedName>
</protein>
<accession>A0ABD1TUJ0</accession>
<organism evidence="1 2">
    <name type="scientific">Forsythia ovata</name>
    <dbReference type="NCBI Taxonomy" id="205694"/>
    <lineage>
        <taxon>Eukaryota</taxon>
        <taxon>Viridiplantae</taxon>
        <taxon>Streptophyta</taxon>
        <taxon>Embryophyta</taxon>
        <taxon>Tracheophyta</taxon>
        <taxon>Spermatophyta</taxon>
        <taxon>Magnoliopsida</taxon>
        <taxon>eudicotyledons</taxon>
        <taxon>Gunneridae</taxon>
        <taxon>Pentapetalae</taxon>
        <taxon>asterids</taxon>
        <taxon>lamiids</taxon>
        <taxon>Lamiales</taxon>
        <taxon>Oleaceae</taxon>
        <taxon>Forsythieae</taxon>
        <taxon>Forsythia</taxon>
    </lineage>
</organism>
<proteinExistence type="predicted"/>
<gene>
    <name evidence="1" type="ORF">Fot_30368</name>
</gene>
<dbReference type="Proteomes" id="UP001604277">
    <property type="component" value="Unassembled WGS sequence"/>
</dbReference>
<dbReference type="EMBL" id="JBFOLJ010000008">
    <property type="protein sequence ID" value="KAL2516397.1"/>
    <property type="molecule type" value="Genomic_DNA"/>
</dbReference>
<dbReference type="AlphaFoldDB" id="A0ABD1TUJ0"/>
<name>A0ABD1TUJ0_9LAMI</name>
<reference evidence="2" key="1">
    <citation type="submission" date="2024-07" db="EMBL/GenBank/DDBJ databases">
        <title>Two chromosome-level genome assemblies of Korean endemic species Abeliophyllum distichum and Forsythia ovata (Oleaceae).</title>
        <authorList>
            <person name="Jang H."/>
        </authorList>
    </citation>
    <scope>NUCLEOTIDE SEQUENCE [LARGE SCALE GENOMIC DNA]</scope>
</reference>
<evidence type="ECO:0000313" key="2">
    <source>
        <dbReference type="Proteomes" id="UP001604277"/>
    </source>
</evidence>
<evidence type="ECO:0000313" key="1">
    <source>
        <dbReference type="EMBL" id="KAL2516397.1"/>
    </source>
</evidence>